<evidence type="ECO:0000313" key="2">
    <source>
        <dbReference type="EMBL" id="TRX06859.1"/>
    </source>
</evidence>
<dbReference type="Proteomes" id="UP000318528">
    <property type="component" value="Unassembled WGS sequence"/>
</dbReference>
<evidence type="ECO:0000313" key="3">
    <source>
        <dbReference type="EMBL" id="TRX10822.1"/>
    </source>
</evidence>
<dbReference type="OrthoDB" id="1361771at2"/>
<dbReference type="EMBL" id="VJZL01000009">
    <property type="protein sequence ID" value="TRX10822.1"/>
    <property type="molecule type" value="Genomic_DNA"/>
</dbReference>
<evidence type="ECO:0000256" key="1">
    <source>
        <dbReference type="SAM" id="Phobius"/>
    </source>
</evidence>
<protein>
    <submittedName>
        <fullName evidence="3">Uncharacterized protein</fullName>
    </submittedName>
</protein>
<proteinExistence type="predicted"/>
<evidence type="ECO:0000313" key="4">
    <source>
        <dbReference type="Proteomes" id="UP000318528"/>
    </source>
</evidence>
<keyword evidence="1" id="KW-1133">Transmembrane helix</keyword>
<comment type="caution">
    <text evidence="3">The sequence shown here is derived from an EMBL/GenBank/DDBJ whole genome shotgun (WGS) entry which is preliminary data.</text>
</comment>
<keyword evidence="1" id="KW-0472">Membrane</keyword>
<reference evidence="4 5" key="1">
    <citation type="submission" date="2019-07" db="EMBL/GenBank/DDBJ databases">
        <title>Novel species of Flavobacterium.</title>
        <authorList>
            <person name="Liu Q."/>
            <person name="Xin Y.-H."/>
        </authorList>
    </citation>
    <scope>NUCLEOTIDE SEQUENCE [LARGE SCALE GENOMIC DNA]</scope>
    <source>
        <strain evidence="2 4">GSP39</strain>
        <strain evidence="3 5">GSR22</strain>
    </source>
</reference>
<dbReference type="RefSeq" id="WP_143386506.1">
    <property type="nucleotide sequence ID" value="NZ_VJZM01000005.1"/>
</dbReference>
<dbReference type="EMBL" id="VJZN01000010">
    <property type="protein sequence ID" value="TRX06859.1"/>
    <property type="molecule type" value="Genomic_DNA"/>
</dbReference>
<dbReference type="Proteomes" id="UP000318669">
    <property type="component" value="Unassembled WGS sequence"/>
</dbReference>
<feature type="transmembrane region" description="Helical" evidence="1">
    <location>
        <begin position="51"/>
        <end position="71"/>
    </location>
</feature>
<accession>A0A553BRE6</accession>
<gene>
    <name evidence="3" type="ORF">FNW11_06955</name>
    <name evidence="2" type="ORF">FNW12_07825</name>
</gene>
<sequence length="99" mass="11431">MKSHQYINEESLQKFSNILANKIHHGFTIIERNDTLPFAVLSKGRKEVDHGFNFLLCCLTLGIWSVGWIYLTYVSSKEKNIVIAIDEDGNTFEEKCYSE</sequence>
<organism evidence="3 5">
    <name type="scientific">Flavobacterium gawalongense</name>
    <dbReference type="NCBI Taxonomy" id="2594432"/>
    <lineage>
        <taxon>Bacteria</taxon>
        <taxon>Pseudomonadati</taxon>
        <taxon>Bacteroidota</taxon>
        <taxon>Flavobacteriia</taxon>
        <taxon>Flavobacteriales</taxon>
        <taxon>Flavobacteriaceae</taxon>
        <taxon>Flavobacterium</taxon>
    </lineage>
</organism>
<evidence type="ECO:0000313" key="5">
    <source>
        <dbReference type="Proteomes" id="UP000318669"/>
    </source>
</evidence>
<keyword evidence="4" id="KW-1185">Reference proteome</keyword>
<name>A0A553BRE6_9FLAO</name>
<dbReference type="AlphaFoldDB" id="A0A553BRE6"/>
<keyword evidence="1" id="KW-0812">Transmembrane</keyword>